<keyword evidence="3" id="KW-1185">Reference proteome</keyword>
<feature type="non-terminal residue" evidence="2">
    <location>
        <position position="1"/>
    </location>
</feature>
<protein>
    <submittedName>
        <fullName evidence="2">Uncharacterized protein</fullName>
    </submittedName>
</protein>
<evidence type="ECO:0000313" key="2">
    <source>
        <dbReference type="EMBL" id="MCI41133.1"/>
    </source>
</evidence>
<accession>A0A392RWW0</accession>
<evidence type="ECO:0000256" key="1">
    <source>
        <dbReference type="SAM" id="MobiDB-lite"/>
    </source>
</evidence>
<dbReference type="AlphaFoldDB" id="A0A392RWW0"/>
<dbReference type="EMBL" id="LXQA010288289">
    <property type="protein sequence ID" value="MCI41133.1"/>
    <property type="molecule type" value="Genomic_DNA"/>
</dbReference>
<name>A0A392RWW0_9FABA</name>
<evidence type="ECO:0000313" key="3">
    <source>
        <dbReference type="Proteomes" id="UP000265520"/>
    </source>
</evidence>
<reference evidence="2 3" key="1">
    <citation type="journal article" date="2018" name="Front. Plant Sci.">
        <title>Red Clover (Trifolium pratense) and Zigzag Clover (T. medium) - A Picture of Genomic Similarities and Differences.</title>
        <authorList>
            <person name="Dluhosova J."/>
            <person name="Istvanek J."/>
            <person name="Nedelnik J."/>
            <person name="Repkova J."/>
        </authorList>
    </citation>
    <scope>NUCLEOTIDE SEQUENCE [LARGE SCALE GENOMIC DNA]</scope>
    <source>
        <strain evidence="3">cv. 10/8</strain>
        <tissue evidence="2">Leaf</tissue>
    </source>
</reference>
<feature type="region of interest" description="Disordered" evidence="1">
    <location>
        <begin position="17"/>
        <end position="40"/>
    </location>
</feature>
<comment type="caution">
    <text evidence="2">The sequence shown here is derived from an EMBL/GenBank/DDBJ whole genome shotgun (WGS) entry which is preliminary data.</text>
</comment>
<sequence length="40" mass="4401">DGKEAGLSARGGKWRWTETGKGRRSRWAKGIPGCRDEGAR</sequence>
<proteinExistence type="predicted"/>
<dbReference type="Proteomes" id="UP000265520">
    <property type="component" value="Unassembled WGS sequence"/>
</dbReference>
<organism evidence="2 3">
    <name type="scientific">Trifolium medium</name>
    <dbReference type="NCBI Taxonomy" id="97028"/>
    <lineage>
        <taxon>Eukaryota</taxon>
        <taxon>Viridiplantae</taxon>
        <taxon>Streptophyta</taxon>
        <taxon>Embryophyta</taxon>
        <taxon>Tracheophyta</taxon>
        <taxon>Spermatophyta</taxon>
        <taxon>Magnoliopsida</taxon>
        <taxon>eudicotyledons</taxon>
        <taxon>Gunneridae</taxon>
        <taxon>Pentapetalae</taxon>
        <taxon>rosids</taxon>
        <taxon>fabids</taxon>
        <taxon>Fabales</taxon>
        <taxon>Fabaceae</taxon>
        <taxon>Papilionoideae</taxon>
        <taxon>50 kb inversion clade</taxon>
        <taxon>NPAAA clade</taxon>
        <taxon>Hologalegina</taxon>
        <taxon>IRL clade</taxon>
        <taxon>Trifolieae</taxon>
        <taxon>Trifolium</taxon>
    </lineage>
</organism>